<dbReference type="EMBL" id="HG670306">
    <property type="protein sequence ID" value="CDM80738.1"/>
    <property type="molecule type" value="Genomic_DNA"/>
</dbReference>
<accession>A0A077RRZ2</accession>
<evidence type="ECO:0000256" key="1">
    <source>
        <dbReference type="ARBA" id="ARBA00023002"/>
    </source>
</evidence>
<proteinExistence type="predicted"/>
<keyword evidence="1" id="KW-0560">Oxidoreductase</keyword>
<dbReference type="PANTHER" id="PTHR30096:SF20">
    <property type="entry name" value="EXTRADIOL RING-CLEAVAGE DIOXYGENASE CLASS III ENZYME SUBUNIT B DOMAIN-CONTAINING PROTEIN"/>
    <property type="match status" value="1"/>
</dbReference>
<name>A0A077RRZ2_WHEAT</name>
<gene>
    <name evidence="3" type="ORF">TRAES_3BF030100100CFD_c1</name>
    <name evidence="2" type="ORF">TRAES_3BF030400080CFD_c1</name>
</gene>
<dbReference type="EMBL" id="HG670306">
    <property type="protein sequence ID" value="CDM80755.1"/>
    <property type="molecule type" value="Genomic_DNA"/>
</dbReference>
<dbReference type="HOGENOM" id="CLU_1613798_0_0_1"/>
<dbReference type="SUPFAM" id="SSF53213">
    <property type="entry name" value="LigB-like"/>
    <property type="match status" value="1"/>
</dbReference>
<dbReference type="Gene3D" id="3.40.830.10">
    <property type="entry name" value="LigB-like"/>
    <property type="match status" value="1"/>
</dbReference>
<evidence type="ECO:0000313" key="3">
    <source>
        <dbReference type="EMBL" id="CDM80755.1"/>
    </source>
</evidence>
<evidence type="ECO:0008006" key="4">
    <source>
        <dbReference type="Google" id="ProtNLM"/>
    </source>
</evidence>
<dbReference type="AlphaFoldDB" id="A0A077RRZ2"/>
<organism evidence="2">
    <name type="scientific">Triticum aestivum</name>
    <name type="common">Wheat</name>
    <dbReference type="NCBI Taxonomy" id="4565"/>
    <lineage>
        <taxon>Eukaryota</taxon>
        <taxon>Viridiplantae</taxon>
        <taxon>Streptophyta</taxon>
        <taxon>Embryophyta</taxon>
        <taxon>Tracheophyta</taxon>
        <taxon>Spermatophyta</taxon>
        <taxon>Magnoliopsida</taxon>
        <taxon>Liliopsida</taxon>
        <taxon>Poales</taxon>
        <taxon>Poaceae</taxon>
        <taxon>BOP clade</taxon>
        <taxon>Pooideae</taxon>
        <taxon>Triticodae</taxon>
        <taxon>Triticeae</taxon>
        <taxon>Triticinae</taxon>
        <taxon>Triticum</taxon>
    </lineage>
</organism>
<dbReference type="GO" id="GO:0016491">
    <property type="term" value="F:oxidoreductase activity"/>
    <property type="evidence" value="ECO:0007669"/>
    <property type="project" value="UniProtKB-KW"/>
</dbReference>
<evidence type="ECO:0000313" key="2">
    <source>
        <dbReference type="EMBL" id="CDM80738.1"/>
    </source>
</evidence>
<reference evidence="2" key="1">
    <citation type="journal article" date="2014" name="Science">
        <title>Structural and functional partitioning of bread wheat chromosome 3B.</title>
        <authorList>
            <person name="Choulet F."/>
            <person name="Alberti A."/>
            <person name="Theil S."/>
            <person name="Glover N."/>
            <person name="Barbe V."/>
            <person name="Daron J."/>
            <person name="Pingault L."/>
            <person name="Sourdille P."/>
            <person name="Couloux A."/>
            <person name="Paux E."/>
            <person name="Leroy P."/>
            <person name="Mangenot S."/>
            <person name="Guilhot N."/>
            <person name="Le Gouis J."/>
            <person name="Balfourier F."/>
            <person name="Alaux M."/>
            <person name="Jamilloux V."/>
            <person name="Poulain J."/>
            <person name="Durand C."/>
            <person name="Bellec A."/>
            <person name="Gaspin C."/>
            <person name="Safar J."/>
            <person name="Dolezel J."/>
            <person name="Rogers J."/>
            <person name="Vandepoele K."/>
            <person name="Aury J.M."/>
            <person name="Mayer K."/>
            <person name="Berges H."/>
            <person name="Quesneville H."/>
            <person name="Wincker P."/>
            <person name="Feuillet C."/>
        </authorList>
    </citation>
    <scope>NUCLEOTIDE SEQUENCE</scope>
</reference>
<sequence>MDTFFLSHGGPTLCVDETIPAWSFFKSWLPAAVAGAQPPRTILVVSAHWETAMSAVNVVFPASTTPSTTSTGFPSPCTRSALSFRMDVDTPLRFSFPFGKIIYDDLFTHLRMQKVLTPIVQNATTFFIHIPSIKWKHLSCIRVEASVCILEIFISIHIVIVSISC</sequence>
<protein>
    <recommendedName>
        <fullName evidence="4">Extradiol ring-cleavage dioxygenase class III enzyme subunit B domain-containing protein</fullName>
    </recommendedName>
</protein>
<dbReference type="PANTHER" id="PTHR30096">
    <property type="entry name" value="4,5-DOPA DIOXYGENASE EXTRADIOL-LIKE PROTEIN"/>
    <property type="match status" value="1"/>
</dbReference>